<dbReference type="SUPFAM" id="SSF57879">
    <property type="entry name" value="Zinc domain conserved in yeast copper-regulated transcription factors"/>
    <property type="match status" value="1"/>
</dbReference>
<dbReference type="InterPro" id="IPR051763">
    <property type="entry name" value="Copper_Homeo_Regul"/>
</dbReference>
<dbReference type="STRING" id="931890.G8JV30"/>
<evidence type="ECO:0000313" key="11">
    <source>
        <dbReference type="Proteomes" id="UP000006790"/>
    </source>
</evidence>
<proteinExistence type="predicted"/>
<evidence type="ECO:0000256" key="1">
    <source>
        <dbReference type="ARBA" id="ARBA00004123"/>
    </source>
</evidence>
<dbReference type="PANTHER" id="PTHR28088:SF5">
    <property type="entry name" value="TRANSCRIPTIONAL ACTIVATOR HAA1-RELATED"/>
    <property type="match status" value="1"/>
</dbReference>
<dbReference type="EMBL" id="CP002502">
    <property type="protein sequence ID" value="AET40509.1"/>
    <property type="molecule type" value="Genomic_DNA"/>
</dbReference>
<dbReference type="InterPro" id="IPR001083">
    <property type="entry name" value="Cu_fist_DNA-bd_dom"/>
</dbReference>
<dbReference type="GO" id="GO:0005507">
    <property type="term" value="F:copper ion binding"/>
    <property type="evidence" value="ECO:0007669"/>
    <property type="project" value="InterPro"/>
</dbReference>
<evidence type="ECO:0000256" key="5">
    <source>
        <dbReference type="ARBA" id="ARBA00023015"/>
    </source>
</evidence>
<dbReference type="Proteomes" id="UP000006790">
    <property type="component" value="Chromosome 6"/>
</dbReference>
<dbReference type="FunCoup" id="G8JV30">
    <property type="interactions" value="526"/>
</dbReference>
<dbReference type="GO" id="GO:0005634">
    <property type="term" value="C:nucleus"/>
    <property type="evidence" value="ECO:0007669"/>
    <property type="project" value="UniProtKB-SubCell"/>
</dbReference>
<dbReference type="GO" id="GO:0045944">
    <property type="term" value="P:positive regulation of transcription by RNA polymerase II"/>
    <property type="evidence" value="ECO:0007669"/>
    <property type="project" value="TreeGrafter"/>
</dbReference>
<dbReference type="GeneID" id="11472198"/>
<evidence type="ECO:0000256" key="4">
    <source>
        <dbReference type="ARBA" id="ARBA00023008"/>
    </source>
</evidence>
<dbReference type="OMA" id="HHYQDML"/>
<dbReference type="GO" id="GO:0000978">
    <property type="term" value="F:RNA polymerase II cis-regulatory region sequence-specific DNA binding"/>
    <property type="evidence" value="ECO:0007669"/>
    <property type="project" value="TreeGrafter"/>
</dbReference>
<evidence type="ECO:0000256" key="2">
    <source>
        <dbReference type="ARBA" id="ARBA00022723"/>
    </source>
</evidence>
<evidence type="ECO:0000313" key="10">
    <source>
        <dbReference type="EMBL" id="AET40509.1"/>
    </source>
</evidence>
<evidence type="ECO:0000259" key="9">
    <source>
        <dbReference type="PROSITE" id="PS50073"/>
    </source>
</evidence>
<dbReference type="PANTHER" id="PTHR28088">
    <property type="entry name" value="TRANSCRIPTIONAL ACTIVATOR HAA1-RELATED"/>
    <property type="match status" value="1"/>
</dbReference>
<gene>
    <name evidence="10" type="ordered locus">Ecym_6116</name>
</gene>
<evidence type="ECO:0000256" key="3">
    <source>
        <dbReference type="ARBA" id="ARBA00022833"/>
    </source>
</evidence>
<accession>G8JV30</accession>
<dbReference type="Gene3D" id="3.90.430.10">
    <property type="entry name" value="Copper fist DNA-binding domain"/>
    <property type="match status" value="1"/>
</dbReference>
<dbReference type="PROSITE" id="PS50073">
    <property type="entry name" value="COPPER_FIST_2"/>
    <property type="match status" value="1"/>
</dbReference>
<keyword evidence="7" id="KW-0539">Nucleus</keyword>
<feature type="compositionally biased region" description="Polar residues" evidence="8">
    <location>
        <begin position="323"/>
        <end position="341"/>
    </location>
</feature>
<dbReference type="InParanoid" id="G8JV30"/>
<feature type="compositionally biased region" description="Polar residues" evidence="8">
    <location>
        <begin position="514"/>
        <end position="544"/>
    </location>
</feature>
<dbReference type="RefSeq" id="XP_003647326.1">
    <property type="nucleotide sequence ID" value="XM_003647278.1"/>
</dbReference>
<dbReference type="GO" id="GO:0006878">
    <property type="term" value="P:intracellular copper ion homeostasis"/>
    <property type="evidence" value="ECO:0007669"/>
    <property type="project" value="TreeGrafter"/>
</dbReference>
<keyword evidence="11" id="KW-1185">Reference proteome</keyword>
<name>G8JV30_ERECY</name>
<reference evidence="11" key="1">
    <citation type="journal article" date="2012" name="G3 (Bethesda)">
        <title>Pichia sorbitophila, an interspecies yeast hybrid reveals early steps of genome resolution following polyploidization.</title>
        <authorList>
            <person name="Leh Louis V."/>
            <person name="Despons L."/>
            <person name="Friedrich A."/>
            <person name="Martin T."/>
            <person name="Durrens P."/>
            <person name="Casaregola S."/>
            <person name="Neuveglise C."/>
            <person name="Fairhead C."/>
            <person name="Marck C."/>
            <person name="Cruz J.A."/>
            <person name="Straub M.L."/>
            <person name="Kugler V."/>
            <person name="Sacerdot C."/>
            <person name="Uzunov Z."/>
            <person name="Thierry A."/>
            <person name="Weiss S."/>
            <person name="Bleykasten C."/>
            <person name="De Montigny J."/>
            <person name="Jacques N."/>
            <person name="Jung P."/>
            <person name="Lemaire M."/>
            <person name="Mallet S."/>
            <person name="Morel G."/>
            <person name="Richard G.F."/>
            <person name="Sarkar A."/>
            <person name="Savel G."/>
            <person name="Schacherer J."/>
            <person name="Seret M.L."/>
            <person name="Talla E."/>
            <person name="Samson G."/>
            <person name="Jubin C."/>
            <person name="Poulain J."/>
            <person name="Vacherie B."/>
            <person name="Barbe V."/>
            <person name="Pelletier E."/>
            <person name="Sherman D.J."/>
            <person name="Westhof E."/>
            <person name="Weissenbach J."/>
            <person name="Baret P.V."/>
            <person name="Wincker P."/>
            <person name="Gaillardin C."/>
            <person name="Dujon B."/>
            <person name="Souciet J.L."/>
        </authorList>
    </citation>
    <scope>NUCLEOTIDE SEQUENCE [LARGE SCALE GENOMIC DNA]</scope>
    <source>
        <strain evidence="11">CBS 270.75 / DBVPG 7215 / KCTC 17166 / NRRL Y-17582</strain>
    </source>
</reference>
<keyword evidence="4" id="KW-0186">Copper</keyword>
<feature type="compositionally biased region" description="Low complexity" evidence="8">
    <location>
        <begin position="545"/>
        <end position="567"/>
    </location>
</feature>
<dbReference type="SMART" id="SM00412">
    <property type="entry name" value="Cu_FIST"/>
    <property type="match status" value="1"/>
</dbReference>
<evidence type="ECO:0000256" key="7">
    <source>
        <dbReference type="ARBA" id="ARBA00023242"/>
    </source>
</evidence>
<organism evidence="10 11">
    <name type="scientific">Eremothecium cymbalariae (strain CBS 270.75 / DBVPG 7215 / KCTC 17166 / NRRL Y-17582)</name>
    <name type="common">Yeast</name>
    <dbReference type="NCBI Taxonomy" id="931890"/>
    <lineage>
        <taxon>Eukaryota</taxon>
        <taxon>Fungi</taxon>
        <taxon>Dikarya</taxon>
        <taxon>Ascomycota</taxon>
        <taxon>Saccharomycotina</taxon>
        <taxon>Saccharomycetes</taxon>
        <taxon>Saccharomycetales</taxon>
        <taxon>Saccharomycetaceae</taxon>
        <taxon>Eremothecium</taxon>
    </lineage>
</organism>
<dbReference type="InterPro" id="IPR036395">
    <property type="entry name" value="Cu_fist_DNA-bd_dom_sf"/>
</dbReference>
<keyword evidence="5" id="KW-0805">Transcription regulation</keyword>
<feature type="region of interest" description="Disordered" evidence="8">
    <location>
        <begin position="323"/>
        <end position="349"/>
    </location>
</feature>
<keyword evidence="2" id="KW-0479">Metal-binding</keyword>
<keyword evidence="6" id="KW-0804">Transcription</keyword>
<feature type="domain" description="Copper-fist" evidence="9">
    <location>
        <begin position="1"/>
        <end position="40"/>
    </location>
</feature>
<dbReference type="FunFam" id="3.90.430.10:FF:000001">
    <property type="entry name" value="Copper fist DNA-binding protein"/>
    <property type="match status" value="1"/>
</dbReference>
<keyword evidence="3" id="KW-0862">Zinc</keyword>
<dbReference type="AlphaFoldDB" id="G8JV30"/>
<feature type="region of interest" description="Disordered" evidence="8">
    <location>
        <begin position="498"/>
        <end position="576"/>
    </location>
</feature>
<dbReference type="eggNOG" id="ENOG502S7CA">
    <property type="taxonomic scope" value="Eukaryota"/>
</dbReference>
<dbReference type="GO" id="GO:0006879">
    <property type="term" value="P:intracellular iron ion homeostasis"/>
    <property type="evidence" value="ECO:0007669"/>
    <property type="project" value="TreeGrafter"/>
</dbReference>
<dbReference type="GO" id="GO:0000981">
    <property type="term" value="F:DNA-binding transcription factor activity, RNA polymerase II-specific"/>
    <property type="evidence" value="ECO:0007669"/>
    <property type="project" value="TreeGrafter"/>
</dbReference>
<evidence type="ECO:0000256" key="8">
    <source>
        <dbReference type="SAM" id="MobiDB-lite"/>
    </source>
</evidence>
<dbReference type="OrthoDB" id="5600085at2759"/>
<dbReference type="SMART" id="SM01090">
    <property type="entry name" value="Copper-fist"/>
    <property type="match status" value="1"/>
</dbReference>
<evidence type="ECO:0000256" key="6">
    <source>
        <dbReference type="ARBA" id="ARBA00023163"/>
    </source>
</evidence>
<dbReference type="KEGG" id="erc:Ecym_6116"/>
<sequence>MVLVNGVKYACERCIRGHRVTTCNHTDQPLMMIKPKGRPSTTCAHCKELKKNRNSNPSGVCTCGREEKRRLLKKAKEEARAKLKEEKCGCHNKAACTCHKLRQRKSSSKRKQIAVSEIEIGGNSLGIDKVPRTVNNNVEGSLKSGQFAGNSKFSLMGSVLSVHSVQSGDTDPLVLVSPAHSGVSNNFHGSHAGNISWDNNSVASSLQSETYLGGSNTPLGLDPLLNINPVTPLARMHMGEVSISLNEDIPSDPGSNIQSTNTLMNLNDRISLQDDGGKEEKLDFFTDTSKAQLNYNELKQKRLRKPLDVTSQDNGVMETTGLVSSNSMRSASPTEIVSPTASLSTSNSRLRTLNSSDSILSLQTNRGNGYNNAHYYQNMIHYPLNQKSSFSFANSPSVHSVDSVSRQAFPNNNSIAASVVPSAISTSYVARTSSIVPATSGNNQNQGNRVEEMSLNPNFIDLPVNAYKNPYHISNLNNKQASEPQILRDNNQVLLRQQTRQRSVSIHKDHRYDQFSSQEHQFKKTSINTSINSTGINPNELSTLENSKSTKSFASSSTESSANTSANPKPCTHKPSMLESTFTAEFNQLLSETTNALDTECIFSANCALWNSDISVSPTAATIRGTTLPQTNPENTTAITGTSQENANNILRFVDANYADLDSLITNL</sequence>
<dbReference type="Pfam" id="PF00649">
    <property type="entry name" value="Copper-fist"/>
    <property type="match status" value="1"/>
</dbReference>
<dbReference type="HOGENOM" id="CLU_480631_0_0_1"/>
<protein>
    <recommendedName>
        <fullName evidence="9">Copper-fist domain-containing protein</fullName>
    </recommendedName>
</protein>
<comment type="subcellular location">
    <subcellularLocation>
        <location evidence="1">Nucleus</location>
    </subcellularLocation>
</comment>
<dbReference type="PROSITE" id="PS01119">
    <property type="entry name" value="COPPER_FIST_1"/>
    <property type="match status" value="1"/>
</dbReference>
<dbReference type="PRINTS" id="PR00617">
    <property type="entry name" value="COPPERFIST"/>
</dbReference>